<feature type="transmembrane region" description="Helical" evidence="8">
    <location>
        <begin position="272"/>
        <end position="292"/>
    </location>
</feature>
<keyword evidence="5" id="KW-0653">Protein transport</keyword>
<keyword evidence="5" id="KW-0571">Peptide transport</keyword>
<keyword evidence="6 8" id="KW-1133">Transmembrane helix</keyword>
<comment type="subcellular location">
    <subcellularLocation>
        <location evidence="1">Cell membrane</location>
        <topology evidence="1">Multi-pass membrane protein</topology>
    </subcellularLocation>
</comment>
<dbReference type="PROSITE" id="PS50850">
    <property type="entry name" value="MFS"/>
    <property type="match status" value="1"/>
</dbReference>
<feature type="transmembrane region" description="Helical" evidence="8">
    <location>
        <begin position="151"/>
        <end position="170"/>
    </location>
</feature>
<dbReference type="InterPro" id="IPR005279">
    <property type="entry name" value="Dipep/tripep_permease"/>
</dbReference>
<dbReference type="PATRIC" id="fig|28087.4.peg.3474"/>
<dbReference type="InterPro" id="IPR000109">
    <property type="entry name" value="POT_fam"/>
</dbReference>
<evidence type="ECO:0000313" key="11">
    <source>
        <dbReference type="Proteomes" id="UP000054621"/>
    </source>
</evidence>
<feature type="transmembrane region" description="Helical" evidence="8">
    <location>
        <begin position="109"/>
        <end position="131"/>
    </location>
</feature>
<keyword evidence="7 8" id="KW-0472">Membrane</keyword>
<sequence length="509" mass="56376">MTSTMTNKKEFLKAMPQGIIPLFFIQIVSTLSFSVLYSTLVLFMMGKLGLQASAANSIMGVFIAFNYGLHLLGGFWGGRLLSNRALFCAGMVAQIIGCVLLSFSDLTFLYYGLAAFLTGSGLNVTCLNCMLTQRFSPEDTRRETAFLMNYAGMNIGFFVGFSLSGLFQLTQNYERLFLLSSLGNLVALIICLYCWQQLADKETLFSKKDKYNQKKSILWGIFLILLLPFFLGQMLQYADWAKKLVLITGVVMLGVILYLAKQQPTKEARDKMVAFAVLMIVGTIFWMLYQIAPMGLTVFIDHNVQREYAGWIIPPQWFQNINTVAIVIGGPLLGLLLHKMRNNGVQINIPTQFALALLFIGIAFAILPIGIAYANYEGLVSPSWIIFSYVLQSIGELLISPIGYAMIGYLAPTSLQGVMMGMWMLNSGVGATLSSYSSNLMIAGQNSVSPVLTNSGYSHVFLMLGLFAIGSSFVLFILIPKLRELLQEKKLVELQESKGITTNRVVVCE</sequence>
<keyword evidence="3" id="KW-1003">Cell membrane</keyword>
<dbReference type="InterPro" id="IPR050171">
    <property type="entry name" value="MFS_Transporters"/>
</dbReference>
<feature type="transmembrane region" description="Helical" evidence="8">
    <location>
        <begin position="349"/>
        <end position="374"/>
    </location>
</feature>
<reference evidence="10 11" key="1">
    <citation type="submission" date="2015-11" db="EMBL/GenBank/DDBJ databases">
        <title>Genomic analysis of 38 Legionella species identifies large and diverse effector repertoires.</title>
        <authorList>
            <person name="Burstein D."/>
            <person name="Amaro F."/>
            <person name="Zusman T."/>
            <person name="Lifshitz Z."/>
            <person name="Cohen O."/>
            <person name="Gilbert J.A."/>
            <person name="Pupko T."/>
            <person name="Shuman H.A."/>
            <person name="Segal G."/>
        </authorList>
    </citation>
    <scope>NUCLEOTIDE SEQUENCE [LARGE SCALE GENOMIC DNA]</scope>
    <source>
        <strain evidence="10 11">Mt.St.Helens-4</strain>
    </source>
</reference>
<dbReference type="Proteomes" id="UP000054621">
    <property type="component" value="Unassembled WGS sequence"/>
</dbReference>
<feature type="transmembrane region" description="Helical" evidence="8">
    <location>
        <begin position="20"/>
        <end position="45"/>
    </location>
</feature>
<dbReference type="InterPro" id="IPR020846">
    <property type="entry name" value="MFS_dom"/>
</dbReference>
<dbReference type="Pfam" id="PF00854">
    <property type="entry name" value="PTR2"/>
    <property type="match status" value="1"/>
</dbReference>
<dbReference type="SUPFAM" id="SSF103473">
    <property type="entry name" value="MFS general substrate transporter"/>
    <property type="match status" value="1"/>
</dbReference>
<evidence type="ECO:0000259" key="9">
    <source>
        <dbReference type="PROSITE" id="PS50850"/>
    </source>
</evidence>
<dbReference type="STRING" id="28087.Lsai_3235"/>
<dbReference type="Gene3D" id="1.20.1250.20">
    <property type="entry name" value="MFS general substrate transporter like domains"/>
    <property type="match status" value="1"/>
</dbReference>
<evidence type="ECO:0000256" key="7">
    <source>
        <dbReference type="ARBA" id="ARBA00023136"/>
    </source>
</evidence>
<dbReference type="PANTHER" id="PTHR23517:SF15">
    <property type="entry name" value="PROTON-DEPENDENT OLIGOPEPTIDE FAMILY TRANSPORT PROTEIN"/>
    <property type="match status" value="1"/>
</dbReference>
<feature type="transmembrane region" description="Helical" evidence="8">
    <location>
        <begin position="216"/>
        <end position="238"/>
    </location>
</feature>
<evidence type="ECO:0000256" key="8">
    <source>
        <dbReference type="SAM" id="Phobius"/>
    </source>
</evidence>
<organism evidence="10 11">
    <name type="scientific">Legionella sainthelensi</name>
    <dbReference type="NCBI Taxonomy" id="28087"/>
    <lineage>
        <taxon>Bacteria</taxon>
        <taxon>Pseudomonadati</taxon>
        <taxon>Pseudomonadota</taxon>
        <taxon>Gammaproteobacteria</taxon>
        <taxon>Legionellales</taxon>
        <taxon>Legionellaceae</taxon>
        <taxon>Legionella</taxon>
    </lineage>
</organism>
<feature type="transmembrane region" description="Helical" evidence="8">
    <location>
        <begin position="176"/>
        <end position="195"/>
    </location>
</feature>
<feature type="transmembrane region" description="Helical" evidence="8">
    <location>
        <begin position="456"/>
        <end position="479"/>
    </location>
</feature>
<feature type="transmembrane region" description="Helical" evidence="8">
    <location>
        <begin position="423"/>
        <end position="444"/>
    </location>
</feature>
<dbReference type="PANTHER" id="PTHR23517">
    <property type="entry name" value="RESISTANCE PROTEIN MDTM, PUTATIVE-RELATED-RELATED"/>
    <property type="match status" value="1"/>
</dbReference>
<proteinExistence type="predicted"/>
<evidence type="ECO:0000256" key="5">
    <source>
        <dbReference type="ARBA" id="ARBA00022856"/>
    </source>
</evidence>
<dbReference type="GO" id="GO:1904680">
    <property type="term" value="F:peptide transmembrane transporter activity"/>
    <property type="evidence" value="ECO:0007669"/>
    <property type="project" value="InterPro"/>
</dbReference>
<protein>
    <submittedName>
        <fullName evidence="10">Peptide transport protein</fullName>
    </submittedName>
</protein>
<feature type="transmembrane region" description="Helical" evidence="8">
    <location>
        <begin position="386"/>
        <end position="411"/>
    </location>
</feature>
<gene>
    <name evidence="10" type="primary">ydgR</name>
    <name evidence="10" type="ORF">Lsai_3235</name>
</gene>
<feature type="transmembrane region" description="Helical" evidence="8">
    <location>
        <begin position="317"/>
        <end position="337"/>
    </location>
</feature>
<evidence type="ECO:0000256" key="1">
    <source>
        <dbReference type="ARBA" id="ARBA00004651"/>
    </source>
</evidence>
<feature type="transmembrane region" description="Helical" evidence="8">
    <location>
        <begin position="57"/>
        <end position="78"/>
    </location>
</feature>
<evidence type="ECO:0000256" key="3">
    <source>
        <dbReference type="ARBA" id="ARBA00022475"/>
    </source>
</evidence>
<dbReference type="GO" id="GO:0015833">
    <property type="term" value="P:peptide transport"/>
    <property type="evidence" value="ECO:0007669"/>
    <property type="project" value="UniProtKB-KW"/>
</dbReference>
<dbReference type="InterPro" id="IPR036259">
    <property type="entry name" value="MFS_trans_sf"/>
</dbReference>
<dbReference type="eggNOG" id="COG3104">
    <property type="taxonomic scope" value="Bacteria"/>
</dbReference>
<evidence type="ECO:0000256" key="6">
    <source>
        <dbReference type="ARBA" id="ARBA00022989"/>
    </source>
</evidence>
<feature type="transmembrane region" description="Helical" evidence="8">
    <location>
        <begin position="244"/>
        <end position="260"/>
    </location>
</feature>
<dbReference type="AlphaFoldDB" id="A0A0W0YBZ3"/>
<feature type="transmembrane region" description="Helical" evidence="8">
    <location>
        <begin position="85"/>
        <end position="103"/>
    </location>
</feature>
<dbReference type="GO" id="GO:0005886">
    <property type="term" value="C:plasma membrane"/>
    <property type="evidence" value="ECO:0007669"/>
    <property type="project" value="UniProtKB-SubCell"/>
</dbReference>
<keyword evidence="4 8" id="KW-0812">Transmembrane</keyword>
<dbReference type="OrthoDB" id="9772725at2"/>
<accession>A0A0W0YBZ3</accession>
<evidence type="ECO:0000256" key="2">
    <source>
        <dbReference type="ARBA" id="ARBA00022448"/>
    </source>
</evidence>
<feature type="domain" description="Major facilitator superfamily (MFS) profile" evidence="9">
    <location>
        <begin position="18"/>
        <end position="483"/>
    </location>
</feature>
<dbReference type="NCBIfam" id="TIGR00924">
    <property type="entry name" value="yjdL_sub1_fam"/>
    <property type="match status" value="1"/>
</dbReference>
<evidence type="ECO:0000256" key="4">
    <source>
        <dbReference type="ARBA" id="ARBA00022692"/>
    </source>
</evidence>
<dbReference type="EMBL" id="LNYV01000037">
    <property type="protein sequence ID" value="KTD54413.1"/>
    <property type="molecule type" value="Genomic_DNA"/>
</dbReference>
<evidence type="ECO:0000313" key="10">
    <source>
        <dbReference type="EMBL" id="KTD54413.1"/>
    </source>
</evidence>
<comment type="caution">
    <text evidence="10">The sequence shown here is derived from an EMBL/GenBank/DDBJ whole genome shotgun (WGS) entry which is preliminary data.</text>
</comment>
<keyword evidence="2" id="KW-0813">Transport</keyword>
<name>A0A0W0YBZ3_9GAMM</name>